<accession>A0ABW9DL69</accession>
<comment type="caution">
    <text evidence="1">The sequence shown here is derived from an EMBL/GenBank/DDBJ whole genome shotgun (WGS) entry which is preliminary data.</text>
</comment>
<evidence type="ECO:0000313" key="2">
    <source>
        <dbReference type="Proteomes" id="UP001629432"/>
    </source>
</evidence>
<sequence>MSDKAVILTAALRAPQRYFSNHALLPTLSGISSNHTLLLTPNGISSNRPLRLTLSGGSSIGMPLSTLSGNSANYKLPSQPTAASYTKTGVLGDREAQAPLAA</sequence>
<organism evidence="1 2">
    <name type="scientific">Paraburkholderia metrosideri</name>
    <dbReference type="NCBI Taxonomy" id="580937"/>
    <lineage>
        <taxon>Bacteria</taxon>
        <taxon>Pseudomonadati</taxon>
        <taxon>Pseudomonadota</taxon>
        <taxon>Betaproteobacteria</taxon>
        <taxon>Burkholderiales</taxon>
        <taxon>Burkholderiaceae</taxon>
        <taxon>Paraburkholderia</taxon>
    </lineage>
</organism>
<evidence type="ECO:0000313" key="1">
    <source>
        <dbReference type="EMBL" id="MFM0635238.1"/>
    </source>
</evidence>
<dbReference type="RefSeq" id="WP_408237551.1">
    <property type="nucleotide sequence ID" value="NZ_JAQQCF010000001.1"/>
</dbReference>
<reference evidence="1 2" key="1">
    <citation type="journal article" date="2024" name="Chem. Sci.">
        <title>Discovery of megapolipeptins by genome mining of a Burkholderiales bacteria collection.</title>
        <authorList>
            <person name="Paulo B.S."/>
            <person name="Recchia M.J.J."/>
            <person name="Lee S."/>
            <person name="Fergusson C.H."/>
            <person name="Romanowski S.B."/>
            <person name="Hernandez A."/>
            <person name="Krull N."/>
            <person name="Liu D.Y."/>
            <person name="Cavanagh H."/>
            <person name="Bos A."/>
            <person name="Gray C.A."/>
            <person name="Murphy B.T."/>
            <person name="Linington R.G."/>
            <person name="Eustaquio A.S."/>
        </authorList>
    </citation>
    <scope>NUCLEOTIDE SEQUENCE [LARGE SCALE GENOMIC DNA]</scope>
    <source>
        <strain evidence="1 2">RL17-338-BIC-A</strain>
    </source>
</reference>
<protein>
    <submittedName>
        <fullName evidence="1">Uncharacterized protein</fullName>
    </submittedName>
</protein>
<name>A0ABW9DL69_9BURK</name>
<dbReference type="EMBL" id="JAQQCF010000001">
    <property type="protein sequence ID" value="MFM0635238.1"/>
    <property type="molecule type" value="Genomic_DNA"/>
</dbReference>
<dbReference type="Proteomes" id="UP001629432">
    <property type="component" value="Unassembled WGS sequence"/>
</dbReference>
<keyword evidence="2" id="KW-1185">Reference proteome</keyword>
<gene>
    <name evidence="1" type="ORF">PQQ63_00795</name>
</gene>
<proteinExistence type="predicted"/>